<keyword evidence="4 8" id="KW-1133">Transmembrane helix</keyword>
<evidence type="ECO:0000256" key="2">
    <source>
        <dbReference type="ARBA" id="ARBA00022475"/>
    </source>
</evidence>
<dbReference type="PANTHER" id="PTHR30625:SF11">
    <property type="entry name" value="MOTA_TOLQ_EXBB PROTON CHANNEL DOMAIN-CONTAINING PROTEIN"/>
    <property type="match status" value="1"/>
</dbReference>
<organism evidence="10 11">
    <name type="scientific">Aureliella helgolandensis</name>
    <dbReference type="NCBI Taxonomy" id="2527968"/>
    <lineage>
        <taxon>Bacteria</taxon>
        <taxon>Pseudomonadati</taxon>
        <taxon>Planctomycetota</taxon>
        <taxon>Planctomycetia</taxon>
        <taxon>Pirellulales</taxon>
        <taxon>Pirellulaceae</taxon>
        <taxon>Aureliella</taxon>
    </lineage>
</organism>
<dbReference type="KEGG" id="ahel:Q31a_09460"/>
<name>A0A518G270_9BACT</name>
<feature type="transmembrane region" description="Helical" evidence="8">
    <location>
        <begin position="342"/>
        <end position="369"/>
    </location>
</feature>
<evidence type="ECO:0000256" key="6">
    <source>
        <dbReference type="RuleBase" id="RU004057"/>
    </source>
</evidence>
<feature type="compositionally biased region" description="Low complexity" evidence="7">
    <location>
        <begin position="153"/>
        <end position="165"/>
    </location>
</feature>
<keyword evidence="6" id="KW-0813">Transport</keyword>
<comment type="subcellular location">
    <subcellularLocation>
        <location evidence="1">Cell membrane</location>
        <topology evidence="1">Multi-pass membrane protein</topology>
    </subcellularLocation>
    <subcellularLocation>
        <location evidence="6">Membrane</location>
        <topology evidence="6">Multi-pass membrane protein</topology>
    </subcellularLocation>
</comment>
<dbReference type="GO" id="GO:0005886">
    <property type="term" value="C:plasma membrane"/>
    <property type="evidence" value="ECO:0007669"/>
    <property type="project" value="UniProtKB-SubCell"/>
</dbReference>
<evidence type="ECO:0000256" key="8">
    <source>
        <dbReference type="SAM" id="Phobius"/>
    </source>
</evidence>
<comment type="similarity">
    <text evidence="6">Belongs to the exbB/tolQ family.</text>
</comment>
<feature type="compositionally biased region" description="Polar residues" evidence="7">
    <location>
        <begin position="171"/>
        <end position="180"/>
    </location>
</feature>
<dbReference type="Pfam" id="PF01618">
    <property type="entry name" value="MotA_ExbB"/>
    <property type="match status" value="1"/>
</dbReference>
<dbReference type="RefSeq" id="WP_231691062.1">
    <property type="nucleotide sequence ID" value="NZ_CP036298.1"/>
</dbReference>
<evidence type="ECO:0000256" key="4">
    <source>
        <dbReference type="ARBA" id="ARBA00022989"/>
    </source>
</evidence>
<dbReference type="GO" id="GO:0017038">
    <property type="term" value="P:protein import"/>
    <property type="evidence" value="ECO:0007669"/>
    <property type="project" value="TreeGrafter"/>
</dbReference>
<dbReference type="PANTHER" id="PTHR30625">
    <property type="entry name" value="PROTEIN TOLQ"/>
    <property type="match status" value="1"/>
</dbReference>
<keyword evidence="11" id="KW-1185">Reference proteome</keyword>
<protein>
    <submittedName>
        <fullName evidence="10">Colicin uptake protein TolQ</fullName>
    </submittedName>
</protein>
<feature type="region of interest" description="Disordered" evidence="7">
    <location>
        <begin position="153"/>
        <end position="180"/>
    </location>
</feature>
<feature type="transmembrane region" description="Helical" evidence="8">
    <location>
        <begin position="301"/>
        <end position="322"/>
    </location>
</feature>
<evidence type="ECO:0000256" key="3">
    <source>
        <dbReference type="ARBA" id="ARBA00022692"/>
    </source>
</evidence>
<evidence type="ECO:0000313" key="10">
    <source>
        <dbReference type="EMBL" id="QDV22660.1"/>
    </source>
</evidence>
<accession>A0A518G270</accession>
<keyword evidence="2" id="KW-1003">Cell membrane</keyword>
<evidence type="ECO:0000256" key="7">
    <source>
        <dbReference type="SAM" id="MobiDB-lite"/>
    </source>
</evidence>
<reference evidence="10 11" key="1">
    <citation type="submission" date="2019-02" db="EMBL/GenBank/DDBJ databases">
        <title>Deep-cultivation of Planctomycetes and their phenomic and genomic characterization uncovers novel biology.</title>
        <authorList>
            <person name="Wiegand S."/>
            <person name="Jogler M."/>
            <person name="Boedeker C."/>
            <person name="Pinto D."/>
            <person name="Vollmers J."/>
            <person name="Rivas-Marin E."/>
            <person name="Kohn T."/>
            <person name="Peeters S.H."/>
            <person name="Heuer A."/>
            <person name="Rast P."/>
            <person name="Oberbeckmann S."/>
            <person name="Bunk B."/>
            <person name="Jeske O."/>
            <person name="Meyerdierks A."/>
            <person name="Storesund J.E."/>
            <person name="Kallscheuer N."/>
            <person name="Luecker S."/>
            <person name="Lage O.M."/>
            <person name="Pohl T."/>
            <person name="Merkel B.J."/>
            <person name="Hornburger P."/>
            <person name="Mueller R.-W."/>
            <person name="Bruemmer F."/>
            <person name="Labrenz M."/>
            <person name="Spormann A.M."/>
            <person name="Op den Camp H."/>
            <person name="Overmann J."/>
            <person name="Amann R."/>
            <person name="Jetten M.S.M."/>
            <person name="Mascher T."/>
            <person name="Medema M.H."/>
            <person name="Devos D.P."/>
            <person name="Kaster A.-K."/>
            <person name="Ovreas L."/>
            <person name="Rohde M."/>
            <person name="Galperin M.Y."/>
            <person name="Jogler C."/>
        </authorList>
    </citation>
    <scope>NUCLEOTIDE SEQUENCE [LARGE SCALE GENOMIC DNA]</scope>
    <source>
        <strain evidence="10 11">Q31a</strain>
    </source>
</reference>
<evidence type="ECO:0000259" key="9">
    <source>
        <dbReference type="Pfam" id="PF01618"/>
    </source>
</evidence>
<feature type="transmembrane region" description="Helical" evidence="8">
    <location>
        <begin position="47"/>
        <end position="68"/>
    </location>
</feature>
<keyword evidence="3 8" id="KW-0812">Transmembrane</keyword>
<keyword evidence="5 8" id="KW-0472">Membrane</keyword>
<evidence type="ECO:0000313" key="11">
    <source>
        <dbReference type="Proteomes" id="UP000318017"/>
    </source>
</evidence>
<dbReference type="Proteomes" id="UP000318017">
    <property type="component" value="Chromosome"/>
</dbReference>
<feature type="transmembrane region" description="Helical" evidence="8">
    <location>
        <begin position="80"/>
        <end position="103"/>
    </location>
</feature>
<dbReference type="InterPro" id="IPR002898">
    <property type="entry name" value="MotA_ExbB_proton_chnl"/>
</dbReference>
<keyword evidence="6" id="KW-0653">Protein transport</keyword>
<feature type="domain" description="MotA/TolQ/ExbB proton channel" evidence="9">
    <location>
        <begin position="260"/>
        <end position="380"/>
    </location>
</feature>
<dbReference type="EMBL" id="CP036298">
    <property type="protein sequence ID" value="QDV22660.1"/>
    <property type="molecule type" value="Genomic_DNA"/>
</dbReference>
<dbReference type="AlphaFoldDB" id="A0A518G270"/>
<proteinExistence type="inferred from homology"/>
<sequence>MNSNDTPSGDFELDTRIHLVLSPHLQLPNHTIPSPPHTRLQPAMSRYQPTFCITGMTPLLTGIFASVRSAMARRNSPQNMVSYPIGSCWGIGLPCFLVLMYMLGSMHSAFAQGYAPPPVNYNSQGFGSPTASSMAAQQQPSARIAAAPQFNVGNSNNTVSPTTTPLPGDPSSLQPAASEQPSESAIQMGNIIGIIREGGILMLPIIFSSFVLLVFVFERATFLRRGRVIPKPFVRGVIEQLEQQQLDRDEAIALCEENGSPMAELFTSALKKWGRPVVEVEQAILDAGERVTSQLKKYLRLFNSISNLTPLLGLLGTVLGMIDAFNTIAKADAMGRPELLAGGIGAALLTTAAGLCVAIPAYAAYAYFVGRTDQLILEMDSHAQSVAELISAEALQETSGRGRGRSRRAA</sequence>
<feature type="transmembrane region" description="Helical" evidence="8">
    <location>
        <begin position="198"/>
        <end position="217"/>
    </location>
</feature>
<evidence type="ECO:0000256" key="1">
    <source>
        <dbReference type="ARBA" id="ARBA00004651"/>
    </source>
</evidence>
<gene>
    <name evidence="10" type="ORF">Q31a_09460</name>
</gene>
<dbReference type="InterPro" id="IPR050790">
    <property type="entry name" value="ExbB/TolQ_transport"/>
</dbReference>
<evidence type="ECO:0000256" key="5">
    <source>
        <dbReference type="ARBA" id="ARBA00023136"/>
    </source>
</evidence>